<dbReference type="Proteomes" id="UP001597116">
    <property type="component" value="Unassembled WGS sequence"/>
</dbReference>
<dbReference type="RefSeq" id="WP_265994067.1">
    <property type="nucleotide sequence ID" value="NZ_CP110973.1"/>
</dbReference>
<accession>A0ABW3QHG8</accession>
<feature type="signal peptide" evidence="1">
    <location>
        <begin position="1"/>
        <end position="18"/>
    </location>
</feature>
<dbReference type="EMBL" id="JBHTLP010000024">
    <property type="protein sequence ID" value="MFD1145005.1"/>
    <property type="molecule type" value="Genomic_DNA"/>
</dbReference>
<comment type="caution">
    <text evidence="2">The sequence shown here is derived from an EMBL/GenBank/DDBJ whole genome shotgun (WGS) entry which is preliminary data.</text>
</comment>
<evidence type="ECO:0000313" key="3">
    <source>
        <dbReference type="Proteomes" id="UP001597116"/>
    </source>
</evidence>
<feature type="chain" id="PRO_5046204236" evidence="1">
    <location>
        <begin position="19"/>
        <end position="146"/>
    </location>
</feature>
<organism evidence="2 3">
    <name type="scientific">Larkinella insperata</name>
    <dbReference type="NCBI Taxonomy" id="332158"/>
    <lineage>
        <taxon>Bacteria</taxon>
        <taxon>Pseudomonadati</taxon>
        <taxon>Bacteroidota</taxon>
        <taxon>Cytophagia</taxon>
        <taxon>Cytophagales</taxon>
        <taxon>Spirosomataceae</taxon>
        <taxon>Larkinella</taxon>
    </lineage>
</organism>
<gene>
    <name evidence="2" type="ORF">ACFQ4C_28005</name>
</gene>
<evidence type="ECO:0000256" key="1">
    <source>
        <dbReference type="SAM" id="SignalP"/>
    </source>
</evidence>
<protein>
    <submittedName>
        <fullName evidence="2">Uncharacterized protein</fullName>
    </submittedName>
</protein>
<sequence>MKWILLFALIGVSLASQAQLPATGKRVNGPVTTKRGIVLKEGDQIRFGEGGLASGGYQHIYLTFDKVGQKAEAAHLEEGYAYKYATVKEFREVGSGSDRRLVALVRPKGGITINFRAVDLEPAMQSKEIISINGTAISKLISKKQI</sequence>
<name>A0ABW3QHG8_9BACT</name>
<reference evidence="3" key="1">
    <citation type="journal article" date="2019" name="Int. J. Syst. Evol. Microbiol.">
        <title>The Global Catalogue of Microorganisms (GCM) 10K type strain sequencing project: providing services to taxonomists for standard genome sequencing and annotation.</title>
        <authorList>
            <consortium name="The Broad Institute Genomics Platform"/>
            <consortium name="The Broad Institute Genome Sequencing Center for Infectious Disease"/>
            <person name="Wu L."/>
            <person name="Ma J."/>
        </authorList>
    </citation>
    <scope>NUCLEOTIDE SEQUENCE [LARGE SCALE GENOMIC DNA]</scope>
    <source>
        <strain evidence="3">CCUG 55608</strain>
    </source>
</reference>
<keyword evidence="1" id="KW-0732">Signal</keyword>
<keyword evidence="3" id="KW-1185">Reference proteome</keyword>
<evidence type="ECO:0000313" key="2">
    <source>
        <dbReference type="EMBL" id="MFD1145005.1"/>
    </source>
</evidence>
<proteinExistence type="predicted"/>